<dbReference type="Gene3D" id="3.40.50.300">
    <property type="entry name" value="P-loop containing nucleotide triphosphate hydrolases"/>
    <property type="match status" value="1"/>
</dbReference>
<keyword evidence="1" id="KW-0433">Leucine-rich repeat</keyword>
<dbReference type="SUPFAM" id="SSF46785">
    <property type="entry name" value="Winged helix' DNA-binding domain"/>
    <property type="match status" value="1"/>
</dbReference>
<dbReference type="InterPro" id="IPR027417">
    <property type="entry name" value="P-loop_NTPase"/>
</dbReference>
<sequence>MLGIFGTGGIGKTTISKDIYNRISSQFEGSCFLKNIRETSKRAGGVIQLQNTLLSTILGISFDVSDIDRGINVIRHRLCSKRVLLILDDVDELVQIEKLAGDRAWFGSGSRIIITTRDQQLLKISEVDSECKLKNLDDNEALRLFSLHAFKKDEPLDDYVELSKQVIKYAQGLPLALIVLGSDLKGQSIYQWKIAIDKYKSFPNRNIQKVLLVSYEGLDDTEREMFLDIAFFVKGEPFAGVIKIFDSCGFSPVHGIQRLIDKCLITIEDEYVLMHDLLQNMGREIVRLESPKEPSKRSRLWFHEDIREVLEEST</sequence>
<dbReference type="PANTHER" id="PTHR11017">
    <property type="entry name" value="LEUCINE-RICH REPEAT-CONTAINING PROTEIN"/>
    <property type="match status" value="1"/>
</dbReference>
<dbReference type="Gramene" id="Jr06_18940_p1">
    <property type="protein sequence ID" value="cds.Jr06_18940_p1"/>
    <property type="gene ID" value="Jr06_18940"/>
</dbReference>
<keyword evidence="2" id="KW-0677">Repeat</keyword>
<dbReference type="InterPro" id="IPR042197">
    <property type="entry name" value="Apaf_helical"/>
</dbReference>
<dbReference type="Proteomes" id="UP000619265">
    <property type="component" value="Unassembled WGS sequence"/>
</dbReference>
<dbReference type="Pfam" id="PF00931">
    <property type="entry name" value="NB-ARC"/>
    <property type="match status" value="1"/>
</dbReference>
<evidence type="ECO:0000256" key="2">
    <source>
        <dbReference type="ARBA" id="ARBA00022737"/>
    </source>
</evidence>
<comment type="caution">
    <text evidence="5">The sequence shown here is derived from an EMBL/GenBank/DDBJ whole genome shotgun (WGS) entry which is preliminary data.</text>
</comment>
<dbReference type="PANTHER" id="PTHR11017:SF570">
    <property type="entry name" value="DISEASE RESISTANCE PROTEIN (TIR-NBS CLASS)-RELATED"/>
    <property type="match status" value="1"/>
</dbReference>
<feature type="domain" description="Disease resistance protein Roq1-like winged-helix" evidence="4">
    <location>
        <begin position="221"/>
        <end position="289"/>
    </location>
</feature>
<evidence type="ECO:0008006" key="7">
    <source>
        <dbReference type="Google" id="ProtNLM"/>
    </source>
</evidence>
<dbReference type="PRINTS" id="PR00364">
    <property type="entry name" value="DISEASERSIST"/>
</dbReference>
<evidence type="ECO:0000313" key="5">
    <source>
        <dbReference type="EMBL" id="KAF5469494.1"/>
    </source>
</evidence>
<evidence type="ECO:0000259" key="3">
    <source>
        <dbReference type="Pfam" id="PF00931"/>
    </source>
</evidence>
<dbReference type="InterPro" id="IPR002182">
    <property type="entry name" value="NB-ARC"/>
</dbReference>
<dbReference type="InterPro" id="IPR058192">
    <property type="entry name" value="WHD_ROQ1-like"/>
</dbReference>
<proteinExistence type="predicted"/>
<accession>A0A834CSC4</accession>
<name>A0A834CSC4_JUGRE</name>
<evidence type="ECO:0000259" key="4">
    <source>
        <dbReference type="Pfam" id="PF23282"/>
    </source>
</evidence>
<feature type="domain" description="NB-ARC" evidence="3">
    <location>
        <begin position="2"/>
        <end position="153"/>
    </location>
</feature>
<protein>
    <recommendedName>
        <fullName evidence="7">Disease resistance protein RPV1-like</fullName>
    </recommendedName>
</protein>
<dbReference type="AlphaFoldDB" id="A0A834CSC4"/>
<dbReference type="EMBL" id="LIHL02000006">
    <property type="protein sequence ID" value="KAF5469494.1"/>
    <property type="molecule type" value="Genomic_DNA"/>
</dbReference>
<gene>
    <name evidence="5" type="ORF">F2P56_013560</name>
</gene>
<dbReference type="InterPro" id="IPR036390">
    <property type="entry name" value="WH_DNA-bd_sf"/>
</dbReference>
<dbReference type="GO" id="GO:0006952">
    <property type="term" value="P:defense response"/>
    <property type="evidence" value="ECO:0007669"/>
    <property type="project" value="InterPro"/>
</dbReference>
<dbReference type="Pfam" id="PF23282">
    <property type="entry name" value="WHD_ROQ1"/>
    <property type="match status" value="1"/>
</dbReference>
<dbReference type="GO" id="GO:0043531">
    <property type="term" value="F:ADP binding"/>
    <property type="evidence" value="ECO:0007669"/>
    <property type="project" value="InterPro"/>
</dbReference>
<reference evidence="5" key="1">
    <citation type="submission" date="2015-10" db="EMBL/GenBank/DDBJ databases">
        <authorList>
            <person name="Martinez-Garcia P.J."/>
            <person name="Crepeau M.W."/>
            <person name="Puiu D."/>
            <person name="Gonzalez-Ibeas D."/>
            <person name="Whalen J."/>
            <person name="Stevens K."/>
            <person name="Paul R."/>
            <person name="Butterfield T."/>
            <person name="Britton M."/>
            <person name="Reagan R."/>
            <person name="Chakraborty S."/>
            <person name="Walawage S.L."/>
            <person name="Vasquez-Gross H.A."/>
            <person name="Cardeno C."/>
            <person name="Famula R."/>
            <person name="Pratt K."/>
            <person name="Kuruganti S."/>
            <person name="Aradhya M.K."/>
            <person name="Leslie C.A."/>
            <person name="Dandekar A.M."/>
            <person name="Salzberg S.L."/>
            <person name="Wegrzyn J.L."/>
            <person name="Langley C.H."/>
            <person name="Neale D.B."/>
        </authorList>
    </citation>
    <scope>NUCLEOTIDE SEQUENCE</scope>
    <source>
        <tissue evidence="5">Leaves</tissue>
    </source>
</reference>
<evidence type="ECO:0000313" key="6">
    <source>
        <dbReference type="Proteomes" id="UP000619265"/>
    </source>
</evidence>
<feature type="non-terminal residue" evidence="5">
    <location>
        <position position="314"/>
    </location>
</feature>
<organism evidence="5 6">
    <name type="scientific">Juglans regia</name>
    <name type="common">English walnut</name>
    <dbReference type="NCBI Taxonomy" id="51240"/>
    <lineage>
        <taxon>Eukaryota</taxon>
        <taxon>Viridiplantae</taxon>
        <taxon>Streptophyta</taxon>
        <taxon>Embryophyta</taxon>
        <taxon>Tracheophyta</taxon>
        <taxon>Spermatophyta</taxon>
        <taxon>Magnoliopsida</taxon>
        <taxon>eudicotyledons</taxon>
        <taxon>Gunneridae</taxon>
        <taxon>Pentapetalae</taxon>
        <taxon>rosids</taxon>
        <taxon>fabids</taxon>
        <taxon>Fagales</taxon>
        <taxon>Juglandaceae</taxon>
        <taxon>Juglans</taxon>
    </lineage>
</organism>
<dbReference type="Gene3D" id="1.10.8.430">
    <property type="entry name" value="Helical domain of apoptotic protease-activating factors"/>
    <property type="match status" value="1"/>
</dbReference>
<dbReference type="InterPro" id="IPR044974">
    <property type="entry name" value="Disease_R_plants"/>
</dbReference>
<evidence type="ECO:0000256" key="1">
    <source>
        <dbReference type="ARBA" id="ARBA00022614"/>
    </source>
</evidence>
<dbReference type="SUPFAM" id="SSF52540">
    <property type="entry name" value="P-loop containing nucleoside triphosphate hydrolases"/>
    <property type="match status" value="1"/>
</dbReference>
<reference evidence="5" key="2">
    <citation type="submission" date="2020-03" db="EMBL/GenBank/DDBJ databases">
        <title>Walnut 2.0.</title>
        <authorList>
            <person name="Marrano A."/>
            <person name="Britton M."/>
            <person name="Zimin A.V."/>
            <person name="Zaini P.A."/>
            <person name="Workman R."/>
            <person name="Puiu D."/>
            <person name="Bianco L."/>
            <person name="Allen B.J."/>
            <person name="Troggio M."/>
            <person name="Leslie C.A."/>
            <person name="Timp W."/>
            <person name="Dendekar A."/>
            <person name="Salzberg S.L."/>
            <person name="Neale D.B."/>
        </authorList>
    </citation>
    <scope>NUCLEOTIDE SEQUENCE</scope>
    <source>
        <tissue evidence="5">Leaves</tissue>
    </source>
</reference>